<dbReference type="GeneID" id="13442829"/>
<dbReference type="OMA" id="RQLLMFR"/>
<feature type="region of interest" description="Disordered" evidence="1">
    <location>
        <begin position="651"/>
        <end position="682"/>
    </location>
</feature>
<feature type="region of interest" description="Disordered" evidence="1">
    <location>
        <begin position="222"/>
        <end position="245"/>
    </location>
</feature>
<protein>
    <submittedName>
        <fullName evidence="2">Uncharacterized protein</fullName>
    </submittedName>
</protein>
<feature type="region of interest" description="Disordered" evidence="1">
    <location>
        <begin position="760"/>
        <end position="790"/>
    </location>
</feature>
<dbReference type="EMBL" id="FR823389">
    <property type="protein sequence ID" value="CBZ52878.1"/>
    <property type="molecule type" value="Genomic_DNA"/>
</dbReference>
<feature type="region of interest" description="Disordered" evidence="1">
    <location>
        <begin position="806"/>
        <end position="853"/>
    </location>
</feature>
<dbReference type="EMBL" id="LN714482">
    <property type="protein sequence ID" value="CEL66859.1"/>
    <property type="molecule type" value="Genomic_DNA"/>
</dbReference>
<feature type="compositionally biased region" description="Low complexity" evidence="1">
    <location>
        <begin position="68"/>
        <end position="78"/>
    </location>
</feature>
<evidence type="ECO:0000313" key="2">
    <source>
        <dbReference type="EMBL" id="CBZ52878.1"/>
    </source>
</evidence>
<dbReference type="RefSeq" id="XP_003882910.1">
    <property type="nucleotide sequence ID" value="XM_003882861.1"/>
</dbReference>
<evidence type="ECO:0000313" key="3">
    <source>
        <dbReference type="EMBL" id="CEL66859.1"/>
    </source>
</evidence>
<evidence type="ECO:0000256" key="1">
    <source>
        <dbReference type="SAM" id="MobiDB-lite"/>
    </source>
</evidence>
<name>F0VGN4_NEOCL</name>
<feature type="region of interest" description="Disordered" evidence="1">
    <location>
        <begin position="1"/>
        <end position="97"/>
    </location>
</feature>
<feature type="compositionally biased region" description="Polar residues" evidence="1">
    <location>
        <begin position="79"/>
        <end position="92"/>
    </location>
</feature>
<dbReference type="eggNOG" id="ENOG502QZE4">
    <property type="taxonomic scope" value="Eukaryota"/>
</dbReference>
<dbReference type="OrthoDB" id="331531at2759"/>
<feature type="region of interest" description="Disordered" evidence="1">
    <location>
        <begin position="465"/>
        <end position="485"/>
    </location>
</feature>
<dbReference type="InParanoid" id="F0VGN4"/>
<dbReference type="Proteomes" id="UP000007494">
    <property type="component" value="Chromosome VIIb"/>
</dbReference>
<feature type="compositionally biased region" description="Polar residues" evidence="1">
    <location>
        <begin position="36"/>
        <end position="52"/>
    </location>
</feature>
<reference evidence="2" key="2">
    <citation type="submission" date="2011-03" db="EMBL/GenBank/DDBJ databases">
        <title>Comparative genomics and transcriptomics of Neospora caninum and Toxoplasma gondii.</title>
        <authorList>
            <person name="Reid A.J."/>
            <person name="Sohal A."/>
            <person name="Harris D."/>
            <person name="Quail M."/>
            <person name="Sanders M."/>
            <person name="Berriman M."/>
            <person name="Wastling J.M."/>
            <person name="Pain A."/>
        </authorList>
    </citation>
    <scope>NUCLEOTIDE SEQUENCE</scope>
    <source>
        <strain evidence="2">Liverpool</strain>
    </source>
</reference>
<reference evidence="4" key="3">
    <citation type="journal article" date="2012" name="PLoS Pathog.">
        <title>Comparative genomics of the apicomplexan parasites Toxoplasma gondii and Neospora caninum: Coccidia differing in host range and transmission strategy.</title>
        <authorList>
            <person name="Reid A.J."/>
            <person name="Vermont S.J."/>
            <person name="Cotton J.A."/>
            <person name="Harris D."/>
            <person name="Hill-Cawthorne G.A."/>
            <person name="Konen-Waisman S."/>
            <person name="Latham S.M."/>
            <person name="Mourier T."/>
            <person name="Norton R."/>
            <person name="Quail M.A."/>
            <person name="Sanders M."/>
            <person name="Shanmugam D."/>
            <person name="Sohal A."/>
            <person name="Wasmuth J.D."/>
            <person name="Brunk B."/>
            <person name="Grigg M.E."/>
            <person name="Howard J.C."/>
            <person name="Parkinson J."/>
            <person name="Roos D.S."/>
            <person name="Trees A.J."/>
            <person name="Berriman M."/>
            <person name="Pain A."/>
            <person name="Wastling J.M."/>
        </authorList>
    </citation>
    <scope>NUCLEOTIDE SEQUENCE [LARGE SCALE GENOMIC DNA]</scope>
    <source>
        <strain evidence="4">Liverpool</strain>
    </source>
</reference>
<proteinExistence type="predicted"/>
<keyword evidence="4" id="KW-1185">Reference proteome</keyword>
<reference evidence="3" key="4">
    <citation type="journal article" date="2015" name="PLoS ONE">
        <title>Comprehensive Evaluation of Toxoplasma gondii VEG and Neospora caninum LIV Genomes with Tachyzoite Stage Transcriptome and Proteome Defines Novel Transcript Features.</title>
        <authorList>
            <person name="Ramaprasad A."/>
            <person name="Mourier T."/>
            <person name="Naeem R."/>
            <person name="Malas T.B."/>
            <person name="Moussa E."/>
            <person name="Panigrahi A."/>
            <person name="Vermont S.J."/>
            <person name="Otto T.D."/>
            <person name="Wastling J."/>
            <person name="Pain A."/>
        </authorList>
    </citation>
    <scope>NUCLEOTIDE SEQUENCE</scope>
    <source>
        <strain evidence="3">Liverpool</strain>
    </source>
</reference>
<feature type="compositionally biased region" description="Low complexity" evidence="1">
    <location>
        <begin position="613"/>
        <end position="622"/>
    </location>
</feature>
<dbReference type="VEuPathDB" id="ToxoDB:NCLIV_026670"/>
<accession>F0VGN4</accession>
<feature type="region of interest" description="Disordered" evidence="1">
    <location>
        <begin position="613"/>
        <end position="639"/>
    </location>
</feature>
<feature type="compositionally biased region" description="Basic and acidic residues" evidence="1">
    <location>
        <begin position="666"/>
        <end position="680"/>
    </location>
</feature>
<sequence length="1123" mass="120483">MPPFASIRTPSVAGASLRGLSPGKLGDRNADDTASADVTSEARNNGKSTAGDSTPGFAPQEADGGRGTATTPSSAAASLQTYSEPMSENNGGSDVLSDASLSRTNRWEEISPQARIAYLRARYSSLPTQALADASARVDARAGKSHSVPGPAGSPSAVLWAEPVPWQLRSKKTWKPRAPRCATVQERVAAARITGVFPSHIPLPAGYMLDSEGRLVPETVAVPVCDSPDDKDDEKPDSKKATGRGSFNLVRPAPLCRIVGISEATIMKKGLMAVLLIDGIGTLGLCMRAAMTEEQWKECDASPEARREVEELEVLPDRVRTRHTMRKLILGELSLRQLLPIDVSCIQADISVLSLRQLLMFRINNCYTFDSSSRYHSAHASLLYSADCRLARLLGEWILERTSFGLFTRYLLQHVGEFMKRVCASDAHAEGNITLEALTGPGKASTATARRFAPRNLKAVVRRLTRRKGSKSARTPGTTVAPPASAHVTLRGGKNVASRHATGPGRRHLNVGFSRDLTTKFGRKVLTKKRWVGALLGTTLRSGSAKNAATTTEPRLRRANSMPELRTASSKRGVEASIAARRLARKYRRRTFDEAMSSACAARQRAMLVGHAASANSATEASSDAKDRQGQQERPAALPLRPTLFKSLKSWTGQAHRGAQPGKLAAVDHQDRERRRRDAADSVASKMVRDAFLAGGLDQYLPSAYAMPAGVEEASVAQKRELGRQLVLQLGLLLVAKERRNSLFPCLEDLDAVVNRKAGKDGKFHKTTPTGSVAGDKESEAASTTPGASPALKKALSALKSTASLPRRQKTVSFPGTPASECSNAESQSSGPKKETAAGGSGKDSPLHRRLPFRGRTLTGLSAIEQDRASMPQLAASADGLWIRLLVTSSVGAECNVGSRVGNPKIPRPPGSGPSGGLGILRRGHSRFFPNADRSSWKKPVAEPAALSGVDVNGTGRVAELIRLKQAAEKNPRAAWCECFLLLRPLVPGCYASSTIERSNTLLERLGQAAATAFKRNCAGSGVEGVARRRAPGEGEFEVIVSDDRPLGAGVFWGMPAGDMLCRRQGTDSNQWEVTFLPEQVHLDLSVGGDIRAKDLVTELRERITRRSRKSSEAPAASSDRRG</sequence>
<gene>
    <name evidence="3" type="ORF">BN1204_026670</name>
    <name evidence="2" type="ORF">NCLIV_026670</name>
</gene>
<organism evidence="2 4">
    <name type="scientific">Neospora caninum (strain Liverpool)</name>
    <dbReference type="NCBI Taxonomy" id="572307"/>
    <lineage>
        <taxon>Eukaryota</taxon>
        <taxon>Sar</taxon>
        <taxon>Alveolata</taxon>
        <taxon>Apicomplexa</taxon>
        <taxon>Conoidasida</taxon>
        <taxon>Coccidia</taxon>
        <taxon>Eucoccidiorida</taxon>
        <taxon>Eimeriorina</taxon>
        <taxon>Sarcocystidae</taxon>
        <taxon>Neospora</taxon>
    </lineage>
</organism>
<feature type="compositionally biased region" description="Polar residues" evidence="1">
    <location>
        <begin position="820"/>
        <end position="831"/>
    </location>
</feature>
<dbReference type="AlphaFoldDB" id="F0VGN4"/>
<evidence type="ECO:0000313" key="4">
    <source>
        <dbReference type="Proteomes" id="UP000007494"/>
    </source>
</evidence>
<reference evidence="2" key="1">
    <citation type="submission" date="2011-02" db="EMBL/GenBank/DDBJ databases">
        <authorList>
            <person name="Aslett M."/>
        </authorList>
    </citation>
    <scope>NUCLEOTIDE SEQUENCE</scope>
    <source>
        <strain evidence="2">Liverpool</strain>
    </source>
</reference>